<evidence type="ECO:0000256" key="1">
    <source>
        <dbReference type="SAM" id="Phobius"/>
    </source>
</evidence>
<evidence type="ECO:0000313" key="2">
    <source>
        <dbReference type="EMBL" id="EME87804.1"/>
    </source>
</evidence>
<dbReference type="EMBL" id="KB446555">
    <property type="protein sequence ID" value="EME87804.1"/>
    <property type="molecule type" value="Genomic_DNA"/>
</dbReference>
<reference evidence="2 3" key="1">
    <citation type="journal article" date="2012" name="PLoS Pathog.">
        <title>Diverse lifestyles and strategies of plant pathogenesis encoded in the genomes of eighteen Dothideomycetes fungi.</title>
        <authorList>
            <person name="Ohm R.A."/>
            <person name="Feau N."/>
            <person name="Henrissat B."/>
            <person name="Schoch C.L."/>
            <person name="Horwitz B.A."/>
            <person name="Barry K.W."/>
            <person name="Condon B.J."/>
            <person name="Copeland A.C."/>
            <person name="Dhillon B."/>
            <person name="Glaser F."/>
            <person name="Hesse C.N."/>
            <person name="Kosti I."/>
            <person name="LaButti K."/>
            <person name="Lindquist E.A."/>
            <person name="Lucas S."/>
            <person name="Salamov A.A."/>
            <person name="Bradshaw R.E."/>
            <person name="Ciuffetti L."/>
            <person name="Hamelin R.C."/>
            <person name="Kema G.H.J."/>
            <person name="Lawrence C."/>
            <person name="Scott J.A."/>
            <person name="Spatafora J.W."/>
            <person name="Turgeon B.G."/>
            <person name="de Wit P.J.G.M."/>
            <person name="Zhong S."/>
            <person name="Goodwin S.B."/>
            <person name="Grigoriev I.V."/>
        </authorList>
    </citation>
    <scope>NUCLEOTIDE SEQUENCE [LARGE SCALE GENOMIC DNA]</scope>
    <source>
        <strain evidence="2 3">CIRAD86</strain>
    </source>
</reference>
<protein>
    <submittedName>
        <fullName evidence="2">Uncharacterized protein</fullName>
    </submittedName>
</protein>
<dbReference type="GeneID" id="19342390"/>
<dbReference type="RefSeq" id="XP_007920624.1">
    <property type="nucleotide sequence ID" value="XM_007922433.1"/>
</dbReference>
<dbReference type="STRING" id="383855.N1Q6B3"/>
<dbReference type="eggNOG" id="ENOG502T2QS">
    <property type="taxonomic scope" value="Eukaryota"/>
</dbReference>
<dbReference type="AlphaFoldDB" id="N1Q6B3"/>
<keyword evidence="1" id="KW-0472">Membrane</keyword>
<keyword evidence="3" id="KW-1185">Reference proteome</keyword>
<sequence>MAPLRPHAGHVGLVLPLCTTAATVGLSLYQYPVFLSFLQEGQTIAGTPLSRFWEPLIKSGRLLKAGLALSSTIGGGLAARWLKTHMTLETGSVSQWYIAGSVLAAGHLAFLPLLAGPVQRIIASSKTAKSEEEADKANREEMKTWLTIHTARLFLVDLPALWCFAEGTAQSFWVGP</sequence>
<feature type="transmembrane region" description="Helical" evidence="1">
    <location>
        <begin position="94"/>
        <end position="116"/>
    </location>
</feature>
<keyword evidence="1" id="KW-0812">Transmembrane</keyword>
<proteinExistence type="predicted"/>
<dbReference type="HOGENOM" id="CLU_092535_0_0_1"/>
<dbReference type="KEGG" id="pfj:MYCFIDRAFT_85833"/>
<dbReference type="Proteomes" id="UP000016932">
    <property type="component" value="Unassembled WGS sequence"/>
</dbReference>
<name>N1Q6B3_PSEFD</name>
<organism evidence="2 3">
    <name type="scientific">Pseudocercospora fijiensis (strain CIRAD86)</name>
    <name type="common">Black leaf streak disease fungus</name>
    <name type="synonym">Mycosphaerella fijiensis</name>
    <dbReference type="NCBI Taxonomy" id="383855"/>
    <lineage>
        <taxon>Eukaryota</taxon>
        <taxon>Fungi</taxon>
        <taxon>Dikarya</taxon>
        <taxon>Ascomycota</taxon>
        <taxon>Pezizomycotina</taxon>
        <taxon>Dothideomycetes</taxon>
        <taxon>Dothideomycetidae</taxon>
        <taxon>Mycosphaerellales</taxon>
        <taxon>Mycosphaerellaceae</taxon>
        <taxon>Pseudocercospora</taxon>
    </lineage>
</organism>
<gene>
    <name evidence="2" type="ORF">MYCFIDRAFT_85833</name>
</gene>
<dbReference type="VEuPathDB" id="FungiDB:MYCFIDRAFT_85833"/>
<evidence type="ECO:0000313" key="3">
    <source>
        <dbReference type="Proteomes" id="UP000016932"/>
    </source>
</evidence>
<accession>N1Q6B3</accession>
<keyword evidence="1" id="KW-1133">Transmembrane helix</keyword>
<dbReference type="OrthoDB" id="1523883at2759"/>